<dbReference type="AlphaFoldDB" id="A0A383C949"/>
<proteinExistence type="predicted"/>
<evidence type="ECO:0000313" key="1">
    <source>
        <dbReference type="EMBL" id="SVE28165.1"/>
    </source>
</evidence>
<protein>
    <submittedName>
        <fullName evidence="1">Uncharacterized protein</fullName>
    </submittedName>
</protein>
<reference evidence="1" key="1">
    <citation type="submission" date="2018-05" db="EMBL/GenBank/DDBJ databases">
        <authorList>
            <person name="Lanie J.A."/>
            <person name="Ng W.-L."/>
            <person name="Kazmierczak K.M."/>
            <person name="Andrzejewski T.M."/>
            <person name="Davidsen T.M."/>
            <person name="Wayne K.J."/>
            <person name="Tettelin H."/>
            <person name="Glass J.I."/>
            <person name="Rusch D."/>
            <person name="Podicherti R."/>
            <person name="Tsui H.-C.T."/>
            <person name="Winkler M.E."/>
        </authorList>
    </citation>
    <scope>NUCLEOTIDE SEQUENCE</scope>
</reference>
<dbReference type="Gene3D" id="3.40.50.970">
    <property type="match status" value="1"/>
</dbReference>
<dbReference type="EMBL" id="UINC01206507">
    <property type="protein sequence ID" value="SVE28165.1"/>
    <property type="molecule type" value="Genomic_DNA"/>
</dbReference>
<gene>
    <name evidence="1" type="ORF">METZ01_LOCUS481019</name>
</gene>
<dbReference type="InterPro" id="IPR009014">
    <property type="entry name" value="Transketo_C/PFOR_II"/>
</dbReference>
<sequence>DFRTHFGIFAPGVTQLFPEGHILNLHPWEYNEVPVMLAAALKTNIPIIALHLTRPPIEIPDRKALGMSSHFESSRGAYLIKDYDNDHQKEGMILVRGTSVINELCKYLPNIISDGPNVKIIAALSWGLFQIQDEEYKTSLIKPDEWLDCMVITNTSIRNMGHWIQHPLVNEYSLSADWDDRWRHGGNLKEVIDEAHLSVEYQMKAINRFANDRTHRIQTLKGTIPTQLLEKLEIK</sequence>
<feature type="non-terminal residue" evidence="1">
    <location>
        <position position="1"/>
    </location>
</feature>
<accession>A0A383C949</accession>
<name>A0A383C949_9ZZZZ</name>
<organism evidence="1">
    <name type="scientific">marine metagenome</name>
    <dbReference type="NCBI Taxonomy" id="408172"/>
    <lineage>
        <taxon>unclassified sequences</taxon>
        <taxon>metagenomes</taxon>
        <taxon>ecological metagenomes</taxon>
    </lineage>
</organism>
<dbReference type="SUPFAM" id="SSF52922">
    <property type="entry name" value="TK C-terminal domain-like"/>
    <property type="match status" value="1"/>
</dbReference>